<feature type="region of interest" description="Disordered" evidence="4">
    <location>
        <begin position="535"/>
        <end position="575"/>
    </location>
</feature>
<feature type="region of interest" description="Disordered" evidence="4">
    <location>
        <begin position="488"/>
        <end position="507"/>
    </location>
</feature>
<sequence length="658" mass="72843">MECVLTFLLLINAMTRRSCAGSATASAAIADALAPFFTTVRVVHRRRWTLTVTDVFYPPRSSRRSYRHCQMESGNTALHEAAARGDKDAVRSLLRDNANLYIRNKSGATALHLACQFGRTTCVRLLLEAGCRTNVTDTYDDTPLHTAVRYLQVSATKTLLVYNANPNERNKNDDTPLHLSCNLGHRKLSKMLLQAGASRSGINCQGETPMDISARKQCEELMTLLRTAPSSSHNKDSIKRWGKDRRNQIRMKLQAAREAGSNWHLLFQDFDPTTQPGLSPANSKTNLPSLRKGEQYFIDLAGKVHKGNCKDKDNAGVNCYCAPIFSKLIKQNTTAHQELLDEIDACHDELSHEISDLRQVTERKLADLHRDLRHYRPRHRRHTREDSSSPAAGRLIRCKSESEIEADHLSPDAHSNASDDIYIERYFRPLPKQSTNKGTANRDKRSITGSRQSSSDNQTTSSHLSKIQAACQETMRQFNCLDLDDTCTTPTSASSHRTSRSSHRRLTGDSYSLASTADKHTEAVYAANTSHRASIYSSRSGGDAGPQPPSLDSGYGTGFSPSPARPSPAGDAWPVSPSVHLNEIGTQTEEDTNEYTELESAVVVRASVAVKRPLPRLPIPPPPTKPLPPLPRPHPPTSTSSRKAKHANPRIYCVSTNV</sequence>
<accession>A0A914WCB7</accession>
<feature type="chain" id="PRO_5037782672" evidence="5">
    <location>
        <begin position="21"/>
        <end position="658"/>
    </location>
</feature>
<reference evidence="7" key="1">
    <citation type="submission" date="2022-11" db="UniProtKB">
        <authorList>
            <consortium name="WormBaseParasite"/>
        </authorList>
    </citation>
    <scope>IDENTIFICATION</scope>
</reference>
<feature type="region of interest" description="Disordered" evidence="4">
    <location>
        <begin position="613"/>
        <end position="658"/>
    </location>
</feature>
<evidence type="ECO:0000256" key="1">
    <source>
        <dbReference type="ARBA" id="ARBA00022737"/>
    </source>
</evidence>
<proteinExistence type="predicted"/>
<evidence type="ECO:0000313" key="7">
    <source>
        <dbReference type="WBParaSite" id="PSAMB.scaffold3756size17000.g22410.t1"/>
    </source>
</evidence>
<feature type="repeat" description="ANK" evidence="3">
    <location>
        <begin position="73"/>
        <end position="105"/>
    </location>
</feature>
<feature type="repeat" description="ANK" evidence="3">
    <location>
        <begin position="106"/>
        <end position="138"/>
    </location>
</feature>
<evidence type="ECO:0000256" key="5">
    <source>
        <dbReference type="SAM" id="SignalP"/>
    </source>
</evidence>
<evidence type="ECO:0000256" key="2">
    <source>
        <dbReference type="ARBA" id="ARBA00023043"/>
    </source>
</evidence>
<dbReference type="InterPro" id="IPR036770">
    <property type="entry name" value="Ankyrin_rpt-contain_sf"/>
</dbReference>
<dbReference type="PROSITE" id="PS50088">
    <property type="entry name" value="ANK_REPEAT"/>
    <property type="match status" value="4"/>
</dbReference>
<dbReference type="SMART" id="SM00248">
    <property type="entry name" value="ANK"/>
    <property type="match status" value="5"/>
</dbReference>
<dbReference type="WBParaSite" id="PSAMB.scaffold3756size17000.g22410.t1">
    <property type="protein sequence ID" value="PSAMB.scaffold3756size17000.g22410.t1"/>
    <property type="gene ID" value="PSAMB.scaffold3756size17000.g22410"/>
</dbReference>
<organism evidence="6 7">
    <name type="scientific">Plectus sambesii</name>
    <dbReference type="NCBI Taxonomy" id="2011161"/>
    <lineage>
        <taxon>Eukaryota</taxon>
        <taxon>Metazoa</taxon>
        <taxon>Ecdysozoa</taxon>
        <taxon>Nematoda</taxon>
        <taxon>Chromadorea</taxon>
        <taxon>Plectida</taxon>
        <taxon>Plectina</taxon>
        <taxon>Plectoidea</taxon>
        <taxon>Plectidae</taxon>
        <taxon>Plectus</taxon>
    </lineage>
</organism>
<feature type="repeat" description="ANK" evidence="3">
    <location>
        <begin position="139"/>
        <end position="171"/>
    </location>
</feature>
<feature type="signal peptide" evidence="5">
    <location>
        <begin position="1"/>
        <end position="20"/>
    </location>
</feature>
<dbReference type="Gene3D" id="1.25.40.20">
    <property type="entry name" value="Ankyrin repeat-containing domain"/>
    <property type="match status" value="1"/>
</dbReference>
<dbReference type="Proteomes" id="UP000887566">
    <property type="component" value="Unplaced"/>
</dbReference>
<dbReference type="AlphaFoldDB" id="A0A914WCB7"/>
<keyword evidence="5" id="KW-0732">Signal</keyword>
<evidence type="ECO:0000256" key="4">
    <source>
        <dbReference type="SAM" id="MobiDB-lite"/>
    </source>
</evidence>
<keyword evidence="6" id="KW-1185">Reference proteome</keyword>
<dbReference type="Pfam" id="PF00023">
    <property type="entry name" value="Ank"/>
    <property type="match status" value="1"/>
</dbReference>
<protein>
    <submittedName>
        <fullName evidence="7">Ankyrin repeat domain-containing protein 6</fullName>
    </submittedName>
</protein>
<dbReference type="PROSITE" id="PS50297">
    <property type="entry name" value="ANK_REP_REGION"/>
    <property type="match status" value="3"/>
</dbReference>
<feature type="region of interest" description="Disordered" evidence="4">
    <location>
        <begin position="374"/>
        <end position="394"/>
    </location>
</feature>
<keyword evidence="2 3" id="KW-0040">ANK repeat</keyword>
<name>A0A914WCB7_9BILA</name>
<dbReference type="PANTHER" id="PTHR24178:SF9">
    <property type="entry name" value="ANK_REP_REGION DOMAIN-CONTAINING PROTEIN"/>
    <property type="match status" value="1"/>
</dbReference>
<dbReference type="SUPFAM" id="SSF48403">
    <property type="entry name" value="Ankyrin repeat"/>
    <property type="match status" value="1"/>
</dbReference>
<evidence type="ECO:0000256" key="3">
    <source>
        <dbReference type="PROSITE-ProRule" id="PRU00023"/>
    </source>
</evidence>
<dbReference type="PANTHER" id="PTHR24178">
    <property type="entry name" value="MOLTING PROTEIN MLT-4"/>
    <property type="match status" value="1"/>
</dbReference>
<feature type="compositionally biased region" description="Pro residues" evidence="4">
    <location>
        <begin position="615"/>
        <end position="636"/>
    </location>
</feature>
<feature type="region of interest" description="Disordered" evidence="4">
    <location>
        <begin position="427"/>
        <end position="462"/>
    </location>
</feature>
<feature type="compositionally biased region" description="Polar residues" evidence="4">
    <location>
        <begin position="447"/>
        <end position="462"/>
    </location>
</feature>
<feature type="repeat" description="ANK" evidence="3">
    <location>
        <begin position="172"/>
        <end position="204"/>
    </location>
</feature>
<keyword evidence="1" id="KW-0677">Repeat</keyword>
<dbReference type="InterPro" id="IPR002110">
    <property type="entry name" value="Ankyrin_rpt"/>
</dbReference>
<dbReference type="Pfam" id="PF12796">
    <property type="entry name" value="Ank_2"/>
    <property type="match status" value="1"/>
</dbReference>
<evidence type="ECO:0000313" key="6">
    <source>
        <dbReference type="Proteomes" id="UP000887566"/>
    </source>
</evidence>